<organism evidence="1 2">
    <name type="scientific">Acorus calamus</name>
    <name type="common">Sweet flag</name>
    <dbReference type="NCBI Taxonomy" id="4465"/>
    <lineage>
        <taxon>Eukaryota</taxon>
        <taxon>Viridiplantae</taxon>
        <taxon>Streptophyta</taxon>
        <taxon>Embryophyta</taxon>
        <taxon>Tracheophyta</taxon>
        <taxon>Spermatophyta</taxon>
        <taxon>Magnoliopsida</taxon>
        <taxon>Liliopsida</taxon>
        <taxon>Acoraceae</taxon>
        <taxon>Acorus</taxon>
    </lineage>
</organism>
<reference evidence="1" key="2">
    <citation type="submission" date="2023-06" db="EMBL/GenBank/DDBJ databases">
        <authorList>
            <person name="Ma L."/>
            <person name="Liu K.-W."/>
            <person name="Li Z."/>
            <person name="Hsiao Y.-Y."/>
            <person name="Qi Y."/>
            <person name="Fu T."/>
            <person name="Tang G."/>
            <person name="Zhang D."/>
            <person name="Sun W.-H."/>
            <person name="Liu D.-K."/>
            <person name="Li Y."/>
            <person name="Chen G.-Z."/>
            <person name="Liu X.-D."/>
            <person name="Liao X.-Y."/>
            <person name="Jiang Y.-T."/>
            <person name="Yu X."/>
            <person name="Hao Y."/>
            <person name="Huang J."/>
            <person name="Zhao X.-W."/>
            <person name="Ke S."/>
            <person name="Chen Y.-Y."/>
            <person name="Wu W.-L."/>
            <person name="Hsu J.-L."/>
            <person name="Lin Y.-F."/>
            <person name="Huang M.-D."/>
            <person name="Li C.-Y."/>
            <person name="Huang L."/>
            <person name="Wang Z.-W."/>
            <person name="Zhao X."/>
            <person name="Zhong W.-Y."/>
            <person name="Peng D.-H."/>
            <person name="Ahmad S."/>
            <person name="Lan S."/>
            <person name="Zhang J.-S."/>
            <person name="Tsai W.-C."/>
            <person name="Van De Peer Y."/>
            <person name="Liu Z.-J."/>
        </authorList>
    </citation>
    <scope>NUCLEOTIDE SEQUENCE</scope>
    <source>
        <strain evidence="1">CP</strain>
        <tissue evidence="1">Leaves</tissue>
    </source>
</reference>
<dbReference type="GO" id="GO:0007095">
    <property type="term" value="P:mitotic G2 DNA damage checkpoint signaling"/>
    <property type="evidence" value="ECO:0007669"/>
    <property type="project" value="TreeGrafter"/>
</dbReference>
<dbReference type="GO" id="GO:0042138">
    <property type="term" value="P:meiotic DNA double-strand break formation"/>
    <property type="evidence" value="ECO:0007669"/>
    <property type="project" value="TreeGrafter"/>
</dbReference>
<dbReference type="GO" id="GO:0000014">
    <property type="term" value="F:single-stranded DNA endodeoxyribonuclease activity"/>
    <property type="evidence" value="ECO:0007669"/>
    <property type="project" value="TreeGrafter"/>
</dbReference>
<reference evidence="1" key="1">
    <citation type="journal article" date="2023" name="Nat. Commun.">
        <title>Diploid and tetraploid genomes of Acorus and the evolution of monocots.</title>
        <authorList>
            <person name="Ma L."/>
            <person name="Liu K.W."/>
            <person name="Li Z."/>
            <person name="Hsiao Y.Y."/>
            <person name="Qi Y."/>
            <person name="Fu T."/>
            <person name="Tang G.D."/>
            <person name="Zhang D."/>
            <person name="Sun W.H."/>
            <person name="Liu D.K."/>
            <person name="Li Y."/>
            <person name="Chen G.Z."/>
            <person name="Liu X.D."/>
            <person name="Liao X.Y."/>
            <person name="Jiang Y.T."/>
            <person name="Yu X."/>
            <person name="Hao Y."/>
            <person name="Huang J."/>
            <person name="Zhao X.W."/>
            <person name="Ke S."/>
            <person name="Chen Y.Y."/>
            <person name="Wu W.L."/>
            <person name="Hsu J.L."/>
            <person name="Lin Y.F."/>
            <person name="Huang M.D."/>
            <person name="Li C.Y."/>
            <person name="Huang L."/>
            <person name="Wang Z.W."/>
            <person name="Zhao X."/>
            <person name="Zhong W.Y."/>
            <person name="Peng D.H."/>
            <person name="Ahmad S."/>
            <person name="Lan S."/>
            <person name="Zhang J.S."/>
            <person name="Tsai W.C."/>
            <person name="Van de Peer Y."/>
            <person name="Liu Z.J."/>
        </authorList>
    </citation>
    <scope>NUCLEOTIDE SEQUENCE</scope>
    <source>
        <strain evidence="1">CP</strain>
    </source>
</reference>
<dbReference type="Proteomes" id="UP001180020">
    <property type="component" value="Unassembled WGS sequence"/>
</dbReference>
<name>A0AAV9FB02_ACOCL</name>
<dbReference type="PANTHER" id="PTHR10139:SF1">
    <property type="entry name" value="DOUBLE-STRAND BREAK REPAIR PROTEIN MRE11"/>
    <property type="match status" value="1"/>
</dbReference>
<dbReference type="GO" id="GO:0006303">
    <property type="term" value="P:double-strand break repair via nonhomologous end joining"/>
    <property type="evidence" value="ECO:0007669"/>
    <property type="project" value="TreeGrafter"/>
</dbReference>
<dbReference type="GO" id="GO:0097552">
    <property type="term" value="P:mitochondrial double-strand break repair via homologous recombination"/>
    <property type="evidence" value="ECO:0007669"/>
    <property type="project" value="TreeGrafter"/>
</dbReference>
<evidence type="ECO:0000313" key="1">
    <source>
        <dbReference type="EMBL" id="KAK1322774.1"/>
    </source>
</evidence>
<dbReference type="AlphaFoldDB" id="A0AAV9FB02"/>
<dbReference type="PANTHER" id="PTHR10139">
    <property type="entry name" value="DOUBLE-STRAND BREAK REPAIR PROTEIN MRE11"/>
    <property type="match status" value="1"/>
</dbReference>
<dbReference type="EMBL" id="JAUJYO010000002">
    <property type="protein sequence ID" value="KAK1322774.1"/>
    <property type="molecule type" value="Genomic_DNA"/>
</dbReference>
<gene>
    <name evidence="1" type="primary">MRE11</name>
    <name evidence="1" type="ORF">QJS10_CPA02g00045</name>
</gene>
<protein>
    <submittedName>
        <fullName evidence="1">Double-strand break repair protein MRE11</fullName>
    </submittedName>
</protein>
<evidence type="ECO:0000313" key="2">
    <source>
        <dbReference type="Proteomes" id="UP001180020"/>
    </source>
</evidence>
<dbReference type="Gene3D" id="3.60.21.10">
    <property type="match status" value="1"/>
</dbReference>
<sequence>MPTVDFDSRQTSFRVNLDSRQDVRLPDAGVADEDDLEEDNLSAIDILSTCNLVNYFRNMVLGGSGVGQIIVNPILIRKEVPGMGFHITQPRSSVATSLIDGEAKPKHVLLEIKHGTEYRPTKIALKSVRPFEYTESHKPN</sequence>
<dbReference type="GO" id="GO:0035861">
    <property type="term" value="C:site of double-strand break"/>
    <property type="evidence" value="ECO:0007669"/>
    <property type="project" value="TreeGrafter"/>
</dbReference>
<dbReference type="GO" id="GO:0000724">
    <property type="term" value="P:double-strand break repair via homologous recombination"/>
    <property type="evidence" value="ECO:0007669"/>
    <property type="project" value="TreeGrafter"/>
</dbReference>
<keyword evidence="2" id="KW-1185">Reference proteome</keyword>
<dbReference type="GO" id="GO:0000723">
    <property type="term" value="P:telomere maintenance"/>
    <property type="evidence" value="ECO:0007669"/>
    <property type="project" value="TreeGrafter"/>
</dbReference>
<dbReference type="InterPro" id="IPR029052">
    <property type="entry name" value="Metallo-depent_PP-like"/>
</dbReference>
<proteinExistence type="predicted"/>
<comment type="caution">
    <text evidence="1">The sequence shown here is derived from an EMBL/GenBank/DDBJ whole genome shotgun (WGS) entry which is preliminary data.</text>
</comment>
<dbReference type="GO" id="GO:0030870">
    <property type="term" value="C:Mre11 complex"/>
    <property type="evidence" value="ECO:0007669"/>
    <property type="project" value="TreeGrafter"/>
</dbReference>
<accession>A0AAV9FB02</accession>